<organism evidence="9 10">
    <name type="scientific">Thalassotalea mangrovi</name>
    <dbReference type="NCBI Taxonomy" id="2572245"/>
    <lineage>
        <taxon>Bacteria</taxon>
        <taxon>Pseudomonadati</taxon>
        <taxon>Pseudomonadota</taxon>
        <taxon>Gammaproteobacteria</taxon>
        <taxon>Alteromonadales</taxon>
        <taxon>Colwelliaceae</taxon>
        <taxon>Thalassotalea</taxon>
    </lineage>
</organism>
<evidence type="ECO:0000256" key="7">
    <source>
        <dbReference type="PROSITE-ProRule" id="PRU01373"/>
    </source>
</evidence>
<dbReference type="InterPro" id="IPR052905">
    <property type="entry name" value="LD-transpeptidase_YkuD-like"/>
</dbReference>
<dbReference type="GO" id="GO:0071555">
    <property type="term" value="P:cell wall organization"/>
    <property type="evidence" value="ECO:0007669"/>
    <property type="project" value="UniProtKB-UniRule"/>
</dbReference>
<evidence type="ECO:0000256" key="3">
    <source>
        <dbReference type="ARBA" id="ARBA00022679"/>
    </source>
</evidence>
<dbReference type="InterPro" id="IPR036366">
    <property type="entry name" value="PGBDSf"/>
</dbReference>
<keyword evidence="10" id="KW-1185">Reference proteome</keyword>
<evidence type="ECO:0000313" key="10">
    <source>
        <dbReference type="Proteomes" id="UP000307999"/>
    </source>
</evidence>
<dbReference type="PANTHER" id="PTHR41533">
    <property type="entry name" value="L,D-TRANSPEPTIDASE HI_1667-RELATED"/>
    <property type="match status" value="1"/>
</dbReference>
<proteinExistence type="inferred from homology"/>
<dbReference type="UniPathway" id="UPA00219"/>
<evidence type="ECO:0000256" key="4">
    <source>
        <dbReference type="ARBA" id="ARBA00022960"/>
    </source>
</evidence>
<dbReference type="InterPro" id="IPR005490">
    <property type="entry name" value="LD_TPept_cat_dom"/>
</dbReference>
<dbReference type="CDD" id="cd16913">
    <property type="entry name" value="YkuD_like"/>
    <property type="match status" value="1"/>
</dbReference>
<protein>
    <recommendedName>
        <fullName evidence="8">L,D-TPase catalytic domain-containing protein</fullName>
    </recommendedName>
</protein>
<dbReference type="InterPro" id="IPR002477">
    <property type="entry name" value="Peptidoglycan-bd-like"/>
</dbReference>
<name>A0A4U1B472_9GAMM</name>
<evidence type="ECO:0000256" key="6">
    <source>
        <dbReference type="ARBA" id="ARBA00023316"/>
    </source>
</evidence>
<dbReference type="Gene3D" id="1.10.101.10">
    <property type="entry name" value="PGBD-like superfamily/PGBD"/>
    <property type="match status" value="1"/>
</dbReference>
<dbReference type="Pfam" id="PF01471">
    <property type="entry name" value="PG_binding_1"/>
    <property type="match status" value="1"/>
</dbReference>
<dbReference type="GO" id="GO:0004180">
    <property type="term" value="F:carboxypeptidase activity"/>
    <property type="evidence" value="ECO:0007669"/>
    <property type="project" value="UniProtKB-ARBA"/>
</dbReference>
<dbReference type="PROSITE" id="PS52029">
    <property type="entry name" value="LD_TPASE"/>
    <property type="match status" value="1"/>
</dbReference>
<keyword evidence="4 7" id="KW-0133">Cell shape</keyword>
<dbReference type="Pfam" id="PF03734">
    <property type="entry name" value="YkuD"/>
    <property type="match status" value="1"/>
</dbReference>
<dbReference type="InterPro" id="IPR036365">
    <property type="entry name" value="PGBD-like_sf"/>
</dbReference>
<accession>A0A4U1B472</accession>
<feature type="active site" description="Nucleophile" evidence="7">
    <location>
        <position position="515"/>
    </location>
</feature>
<dbReference type="Gene3D" id="2.40.440.10">
    <property type="entry name" value="L,D-transpeptidase catalytic domain-like"/>
    <property type="match status" value="1"/>
</dbReference>
<evidence type="ECO:0000256" key="2">
    <source>
        <dbReference type="ARBA" id="ARBA00005992"/>
    </source>
</evidence>
<dbReference type="Proteomes" id="UP000307999">
    <property type="component" value="Unassembled WGS sequence"/>
</dbReference>
<evidence type="ECO:0000259" key="8">
    <source>
        <dbReference type="PROSITE" id="PS52029"/>
    </source>
</evidence>
<comment type="caution">
    <text evidence="9">The sequence shown here is derived from an EMBL/GenBank/DDBJ whole genome shotgun (WGS) entry which is preliminary data.</text>
</comment>
<dbReference type="InterPro" id="IPR038063">
    <property type="entry name" value="Transpep_catalytic_dom"/>
</dbReference>
<dbReference type="AlphaFoldDB" id="A0A4U1B472"/>
<dbReference type="PANTHER" id="PTHR41533:SF1">
    <property type="entry name" value="L,D-TRANSPEPTIDASE YCBB-RELATED"/>
    <property type="match status" value="1"/>
</dbReference>
<keyword evidence="3" id="KW-0808">Transferase</keyword>
<sequence length="617" mass="70724">MPGNQKNGEFIMKLVCAEKIACFYELTLNFFKKSLFALTLACSFQIYAFEENNQTAGEDQSTLTPPIVGITLTRALEQQTEHKTAGVAKLPLDNGKIELTDRHSESLFSAGIPVEQHLGLLLVQAEQQTQDELLYRYQLLKEHGNIAWIWFEDGELSASGRMMRELSSDLGLLPFNPQGHMLATPQAIDLALTASLMSILTYRSNQGELDIEQLDAIASTLIGLDDRQSLDSLLIPAYRQVSLLRTAINDYQQLSRKPWPNLKLDFEPKLGQQHLEIYKLREILTALGDLPRRYQTQNRQDIFDAVATKAIERFQQRHGLVVDGRVGKKTLAALKITASQRLHMLQANLWRWLKFPTQAPEDYLLVNIPHYRLHLVENSEPKLEMRVIVGDTDNQTPEMISTISGLTLNPTWTPPPKIIKNELLPAYEEDYLYLSRKKFRLVQGYWRYTDVREIDAPQMDIQAWLETHRLVQMPGKTNPLGAFRFNIPNNQAIYLHDTPAKHLFRRNSRALSHGCVRVEQPDLLANYLLPRARNSYKFENELDELISSGETRTINMKQPLPVFIAYHTAWFNESGELHFFDDVYRRDRLPDVRNELAIELLLPENPISVIADISVSP</sequence>
<feature type="domain" description="L,D-TPase catalytic" evidence="8">
    <location>
        <begin position="362"/>
        <end position="539"/>
    </location>
</feature>
<keyword evidence="6 7" id="KW-0961">Cell wall biogenesis/degradation</keyword>
<dbReference type="OrthoDB" id="9778545at2"/>
<dbReference type="GO" id="GO:0008360">
    <property type="term" value="P:regulation of cell shape"/>
    <property type="evidence" value="ECO:0007669"/>
    <property type="project" value="UniProtKB-UniRule"/>
</dbReference>
<dbReference type="SUPFAM" id="SSF141523">
    <property type="entry name" value="L,D-transpeptidase catalytic domain-like"/>
    <property type="match status" value="1"/>
</dbReference>
<comment type="similarity">
    <text evidence="2">Belongs to the YkuD family.</text>
</comment>
<feature type="active site" description="Proton donor/acceptor" evidence="7">
    <location>
        <position position="496"/>
    </location>
</feature>
<keyword evidence="5 7" id="KW-0573">Peptidoglycan synthesis</keyword>
<dbReference type="GO" id="GO:0009252">
    <property type="term" value="P:peptidoglycan biosynthetic process"/>
    <property type="evidence" value="ECO:0007669"/>
    <property type="project" value="UniProtKB-UniPathway"/>
</dbReference>
<dbReference type="SUPFAM" id="SSF47090">
    <property type="entry name" value="PGBD-like"/>
    <property type="match status" value="1"/>
</dbReference>
<evidence type="ECO:0000256" key="1">
    <source>
        <dbReference type="ARBA" id="ARBA00004752"/>
    </source>
</evidence>
<dbReference type="RefSeq" id="WP_136736474.1">
    <property type="nucleotide sequence ID" value="NZ_SWDB01000030.1"/>
</dbReference>
<evidence type="ECO:0000256" key="5">
    <source>
        <dbReference type="ARBA" id="ARBA00022984"/>
    </source>
</evidence>
<comment type="pathway">
    <text evidence="1 7">Cell wall biogenesis; peptidoglycan biosynthesis.</text>
</comment>
<reference evidence="9 10" key="1">
    <citation type="submission" date="2019-04" db="EMBL/GenBank/DDBJ databases">
        <title>Thalassotalea guangxiensis sp. nov., isolated from sediment of the coastal wetland.</title>
        <authorList>
            <person name="Zheng S."/>
            <person name="Zhang D."/>
        </authorList>
    </citation>
    <scope>NUCLEOTIDE SEQUENCE [LARGE SCALE GENOMIC DNA]</scope>
    <source>
        <strain evidence="9 10">ZS-4</strain>
    </source>
</reference>
<dbReference type="EMBL" id="SWDB01000030">
    <property type="protein sequence ID" value="TKB44223.1"/>
    <property type="molecule type" value="Genomic_DNA"/>
</dbReference>
<dbReference type="GO" id="GO:0016740">
    <property type="term" value="F:transferase activity"/>
    <property type="evidence" value="ECO:0007669"/>
    <property type="project" value="UniProtKB-KW"/>
</dbReference>
<gene>
    <name evidence="9" type="ORF">E8M12_12465</name>
</gene>
<evidence type="ECO:0000313" key="9">
    <source>
        <dbReference type="EMBL" id="TKB44223.1"/>
    </source>
</evidence>